<reference evidence="9" key="1">
    <citation type="journal article" date="2014" name="Int. J. Syst. Evol. Microbiol.">
        <title>Complete genome sequence of Corynebacterium casei LMG S-19264T (=DSM 44701T), isolated from a smear-ripened cheese.</title>
        <authorList>
            <consortium name="US DOE Joint Genome Institute (JGI-PGF)"/>
            <person name="Walter F."/>
            <person name="Albersmeier A."/>
            <person name="Kalinowski J."/>
            <person name="Ruckert C."/>
        </authorList>
    </citation>
    <scope>NUCLEOTIDE SEQUENCE</scope>
    <source>
        <strain evidence="9">CCM 7684</strain>
    </source>
</reference>
<dbReference type="Gene3D" id="3.40.1030.10">
    <property type="entry name" value="Nucleoside phosphorylase/phosphoribosyltransferase catalytic domain"/>
    <property type="match status" value="1"/>
</dbReference>
<dbReference type="InterPro" id="IPR050389">
    <property type="entry name" value="LysR-type_TF"/>
</dbReference>
<dbReference type="EMBL" id="BMCP01000001">
    <property type="protein sequence ID" value="GGE27186.1"/>
    <property type="molecule type" value="Genomic_DNA"/>
</dbReference>
<evidence type="ECO:0000313" key="10">
    <source>
        <dbReference type="Proteomes" id="UP000602745"/>
    </source>
</evidence>
<dbReference type="GO" id="GO:0016757">
    <property type="term" value="F:glycosyltransferase activity"/>
    <property type="evidence" value="ECO:0007669"/>
    <property type="project" value="UniProtKB-KW"/>
</dbReference>
<feature type="region of interest" description="Disordered" evidence="7">
    <location>
        <begin position="1"/>
        <end position="21"/>
    </location>
</feature>
<dbReference type="SUPFAM" id="SSF46785">
    <property type="entry name" value="Winged helix' DNA-binding domain"/>
    <property type="match status" value="1"/>
</dbReference>
<dbReference type="SUPFAM" id="SSF52418">
    <property type="entry name" value="Nucleoside phosphorylase/phosphoribosyltransferase catalytic domain"/>
    <property type="match status" value="1"/>
</dbReference>
<keyword evidence="2" id="KW-0328">Glycosyltransferase</keyword>
<dbReference type="InterPro" id="IPR036390">
    <property type="entry name" value="WH_DNA-bd_sf"/>
</dbReference>
<comment type="similarity">
    <text evidence="1">Belongs to the LysR transcriptional regulatory family.</text>
</comment>
<protein>
    <submittedName>
        <fullName evidence="9">Glycosyl transferase</fullName>
    </submittedName>
</protein>
<keyword evidence="6" id="KW-0804">Transcription</keyword>
<dbReference type="InterPro" id="IPR000847">
    <property type="entry name" value="LysR_HTH_N"/>
</dbReference>
<keyword evidence="5" id="KW-0238">DNA-binding</keyword>
<name>A0A8J2YB84_9RHOB</name>
<dbReference type="Proteomes" id="UP000602745">
    <property type="component" value="Unassembled WGS sequence"/>
</dbReference>
<dbReference type="InterPro" id="IPR017459">
    <property type="entry name" value="Glycosyl_Trfase_fam3_N_dom"/>
</dbReference>
<evidence type="ECO:0000256" key="1">
    <source>
        <dbReference type="ARBA" id="ARBA00009437"/>
    </source>
</evidence>
<feature type="domain" description="HTH lysR-type" evidence="8">
    <location>
        <begin position="31"/>
        <end position="86"/>
    </location>
</feature>
<dbReference type="GO" id="GO:0003677">
    <property type="term" value="F:DNA binding"/>
    <property type="evidence" value="ECO:0007669"/>
    <property type="project" value="UniProtKB-KW"/>
</dbReference>
<keyword evidence="3 9" id="KW-0808">Transferase</keyword>
<evidence type="ECO:0000259" key="8">
    <source>
        <dbReference type="PROSITE" id="PS50931"/>
    </source>
</evidence>
<keyword evidence="10" id="KW-1185">Reference proteome</keyword>
<dbReference type="Gene3D" id="1.20.970.10">
    <property type="entry name" value="Transferase, Pyrimidine Nucleoside Phosphorylase, Chain C"/>
    <property type="match status" value="1"/>
</dbReference>
<dbReference type="AlphaFoldDB" id="A0A8J2YB84"/>
<dbReference type="PANTHER" id="PTHR30118:SF15">
    <property type="entry name" value="TRANSCRIPTIONAL REGULATORY PROTEIN"/>
    <property type="match status" value="1"/>
</dbReference>
<evidence type="ECO:0000256" key="7">
    <source>
        <dbReference type="SAM" id="MobiDB-lite"/>
    </source>
</evidence>
<reference evidence="9" key="2">
    <citation type="submission" date="2020-09" db="EMBL/GenBank/DDBJ databases">
        <authorList>
            <person name="Sun Q."/>
            <person name="Sedlacek I."/>
        </authorList>
    </citation>
    <scope>NUCLEOTIDE SEQUENCE</scope>
    <source>
        <strain evidence="9">CCM 7684</strain>
    </source>
</reference>
<sequence>MPGALSVPMPQDKKTRDEDAAGLPTSRLARLRLILAFDALLVEKSVAKAAERLNISSPAMSRLLAQIREIYQDPIVIRSGRRLIPTPLAESLRQRLRAIAAESDTLLDARAGDSPGPGPGSAPARPTVGPAPATPIQAVPLSMRPAFILEGAPDPGAMARKLASIGEAAPPQMKLAKYIALTGAGTSGSRPLTLDEADEAFSVILAGDADPIQIGAFLVVMQYRGLTAAELAGLVRASRRHCGAPGLSAAHADLDWPAYISPKSREAPWFLHAARLVAKAGHRILIHTQKKSGNHLEAAARMAGIGRCLSAGEASAQLKKDHIAVIQLDSLSTQLHGLMSLYGLFEMRSPLNVLVAMLNPLGANTSLLGVSRASYRELHRDAAAMLQWPNLAALGNSRDVAQATPFRSTTIFRLVDRLPRKLIVPSTPEPRAEPPIDLTRLEYWDAVWAGRARDDRAEEVIVSTAAAALLALKRDEMSYAETRAEAKALWRQRNAG</sequence>
<accession>A0A8J2YB84</accession>
<dbReference type="InterPro" id="IPR035902">
    <property type="entry name" value="Nuc_phospho_transferase"/>
</dbReference>
<evidence type="ECO:0000256" key="6">
    <source>
        <dbReference type="ARBA" id="ARBA00023163"/>
    </source>
</evidence>
<feature type="region of interest" description="Disordered" evidence="7">
    <location>
        <begin position="108"/>
        <end position="133"/>
    </location>
</feature>
<evidence type="ECO:0000256" key="5">
    <source>
        <dbReference type="ARBA" id="ARBA00023125"/>
    </source>
</evidence>
<proteinExistence type="inferred from homology"/>
<dbReference type="SUPFAM" id="SSF47648">
    <property type="entry name" value="Nucleoside phosphorylase/phosphoribosyltransferase N-terminal domain"/>
    <property type="match status" value="1"/>
</dbReference>
<evidence type="ECO:0000256" key="2">
    <source>
        <dbReference type="ARBA" id="ARBA00022676"/>
    </source>
</evidence>
<dbReference type="Pfam" id="PF00126">
    <property type="entry name" value="HTH_1"/>
    <property type="match status" value="1"/>
</dbReference>
<dbReference type="PROSITE" id="PS50931">
    <property type="entry name" value="HTH_LYSR"/>
    <property type="match status" value="1"/>
</dbReference>
<dbReference type="Pfam" id="PF02885">
    <property type="entry name" value="Glycos_trans_3N"/>
    <property type="match status" value="1"/>
</dbReference>
<evidence type="ECO:0000256" key="3">
    <source>
        <dbReference type="ARBA" id="ARBA00022679"/>
    </source>
</evidence>
<organism evidence="9 10">
    <name type="scientific">Agaricicola taiwanensis</name>
    <dbReference type="NCBI Taxonomy" id="591372"/>
    <lineage>
        <taxon>Bacteria</taxon>
        <taxon>Pseudomonadati</taxon>
        <taxon>Pseudomonadota</taxon>
        <taxon>Alphaproteobacteria</taxon>
        <taxon>Rhodobacterales</taxon>
        <taxon>Paracoccaceae</taxon>
        <taxon>Agaricicola</taxon>
    </lineage>
</organism>
<gene>
    <name evidence="9" type="ORF">GCM10007276_00410</name>
</gene>
<dbReference type="NCBIfam" id="NF006564">
    <property type="entry name" value="PRK09071.1"/>
    <property type="match status" value="1"/>
</dbReference>
<dbReference type="GO" id="GO:0003700">
    <property type="term" value="F:DNA-binding transcription factor activity"/>
    <property type="evidence" value="ECO:0007669"/>
    <property type="project" value="InterPro"/>
</dbReference>
<evidence type="ECO:0000313" key="9">
    <source>
        <dbReference type="EMBL" id="GGE27186.1"/>
    </source>
</evidence>
<dbReference type="Gene3D" id="1.10.10.10">
    <property type="entry name" value="Winged helix-like DNA-binding domain superfamily/Winged helix DNA-binding domain"/>
    <property type="match status" value="1"/>
</dbReference>
<dbReference type="InterPro" id="IPR036320">
    <property type="entry name" value="Glycosyl_Trfase_fam3_N_dom_sf"/>
</dbReference>
<dbReference type="InterPro" id="IPR036388">
    <property type="entry name" value="WH-like_DNA-bd_sf"/>
</dbReference>
<keyword evidence="4" id="KW-0805">Transcription regulation</keyword>
<dbReference type="PANTHER" id="PTHR30118">
    <property type="entry name" value="HTH-TYPE TRANSCRIPTIONAL REGULATOR LEUO-RELATED"/>
    <property type="match status" value="1"/>
</dbReference>
<comment type="caution">
    <text evidence="9">The sequence shown here is derived from an EMBL/GenBank/DDBJ whole genome shotgun (WGS) entry which is preliminary data.</text>
</comment>
<evidence type="ECO:0000256" key="4">
    <source>
        <dbReference type="ARBA" id="ARBA00023015"/>
    </source>
</evidence>